<sequence>MIEFDRRKRNVKAKVRQINAVKNGYQVTSRVLDDAFEPVVALKDDGIFMIPSQGQLSSHTEA</sequence>
<dbReference type="EMBL" id="JABEOU010000021">
    <property type="protein sequence ID" value="NNG57064.1"/>
    <property type="molecule type" value="Genomic_DNA"/>
</dbReference>
<dbReference type="Proteomes" id="UP000594836">
    <property type="component" value="Chromosome"/>
</dbReference>
<reference evidence="1 3" key="1">
    <citation type="submission" date="2020-05" db="EMBL/GenBank/DDBJ databases">
        <title>Draft Genome Sequences of Sphingomonas sp. Isolated from the International Space Station.</title>
        <authorList>
            <person name="Bijlani S."/>
            <person name="Singh N.K."/>
            <person name="Mason C.E."/>
            <person name="Wang C.C."/>
            <person name="Venkateswaran K."/>
        </authorList>
    </citation>
    <scope>NUCLEOTIDE SEQUENCE [LARGE SCALE GENOMIC DNA]</scope>
    <source>
        <strain evidence="1 3">FKI-L5-BR-P1</strain>
    </source>
</reference>
<dbReference type="Proteomes" id="UP000550136">
    <property type="component" value="Unassembled WGS sequence"/>
</dbReference>
<organism evidence="1 3">
    <name type="scientific">Sphingomonas paucimobilis</name>
    <name type="common">Pseudomonas paucimobilis</name>
    <dbReference type="NCBI Taxonomy" id="13689"/>
    <lineage>
        <taxon>Bacteria</taxon>
        <taxon>Pseudomonadati</taxon>
        <taxon>Pseudomonadota</taxon>
        <taxon>Alphaproteobacteria</taxon>
        <taxon>Sphingomonadales</taxon>
        <taxon>Sphingomonadaceae</taxon>
        <taxon>Sphingomonas</taxon>
    </lineage>
</organism>
<protein>
    <submittedName>
        <fullName evidence="1">Uncharacterized protein</fullName>
    </submittedName>
</protein>
<evidence type="ECO:0000313" key="4">
    <source>
        <dbReference type="Proteomes" id="UP000594836"/>
    </source>
</evidence>
<gene>
    <name evidence="1" type="ORF">HKX06_06690</name>
    <name evidence="2" type="ORF">I6G38_00160</name>
</gene>
<proteinExistence type="predicted"/>
<dbReference type="EMBL" id="CP065713">
    <property type="protein sequence ID" value="QPT08803.1"/>
    <property type="molecule type" value="Genomic_DNA"/>
</dbReference>
<evidence type="ECO:0000313" key="2">
    <source>
        <dbReference type="EMBL" id="QPT08803.1"/>
    </source>
</evidence>
<evidence type="ECO:0000313" key="3">
    <source>
        <dbReference type="Proteomes" id="UP000550136"/>
    </source>
</evidence>
<dbReference type="AlphaFoldDB" id="A0A411LIU1"/>
<accession>A0A411LIU1</accession>
<name>A0A411LIU1_SPHPI</name>
<evidence type="ECO:0000313" key="1">
    <source>
        <dbReference type="EMBL" id="NNG57064.1"/>
    </source>
</evidence>
<reference evidence="2 4" key="2">
    <citation type="submission" date="2020-12" db="EMBL/GenBank/DDBJ databases">
        <title>FDA dAtabase for Regulatory Grade micrObial Sequences (FDA-ARGOS): Supporting development and validation of Infectious Disease Dx tests.</title>
        <authorList>
            <person name="Sproer C."/>
            <person name="Gronow S."/>
            <person name="Severitt S."/>
            <person name="Schroder I."/>
            <person name="Tallon L."/>
            <person name="Sadzewicz L."/>
            <person name="Zhao X."/>
            <person name="Boylan J."/>
            <person name="Ott S."/>
            <person name="Bowen H."/>
            <person name="Vavikolanu K."/>
            <person name="Mehta A."/>
            <person name="Aluvathingal J."/>
            <person name="Nadendla S."/>
            <person name="Lowell S."/>
            <person name="Myers T."/>
            <person name="Yan Y."/>
            <person name="Sichtig H."/>
        </authorList>
    </citation>
    <scope>NUCLEOTIDE SEQUENCE [LARGE SCALE GENOMIC DNA]</scope>
    <source>
        <strain evidence="2 4">FDAARGOS_881</strain>
    </source>
</reference>
<dbReference type="RefSeq" id="WP_126053196.1">
    <property type="nucleotide sequence ID" value="NZ_AP023323.1"/>
</dbReference>